<keyword evidence="2" id="KW-1185">Reference proteome</keyword>
<gene>
    <name evidence="1" type="ORF">NPIL_493071</name>
</gene>
<organism evidence="1 2">
    <name type="scientific">Nephila pilipes</name>
    <name type="common">Giant wood spider</name>
    <name type="synonym">Nephila maculata</name>
    <dbReference type="NCBI Taxonomy" id="299642"/>
    <lineage>
        <taxon>Eukaryota</taxon>
        <taxon>Metazoa</taxon>
        <taxon>Ecdysozoa</taxon>
        <taxon>Arthropoda</taxon>
        <taxon>Chelicerata</taxon>
        <taxon>Arachnida</taxon>
        <taxon>Araneae</taxon>
        <taxon>Araneomorphae</taxon>
        <taxon>Entelegynae</taxon>
        <taxon>Araneoidea</taxon>
        <taxon>Nephilidae</taxon>
        <taxon>Nephila</taxon>
    </lineage>
</organism>
<proteinExistence type="predicted"/>
<dbReference type="AlphaFoldDB" id="A0A8X6NL87"/>
<dbReference type="Proteomes" id="UP000887013">
    <property type="component" value="Unassembled WGS sequence"/>
</dbReference>
<comment type="caution">
    <text evidence="1">The sequence shown here is derived from an EMBL/GenBank/DDBJ whole genome shotgun (WGS) entry which is preliminary data.</text>
</comment>
<name>A0A8X6NL87_NEPPI</name>
<evidence type="ECO:0000313" key="1">
    <source>
        <dbReference type="EMBL" id="GFT21584.1"/>
    </source>
</evidence>
<evidence type="ECO:0000313" key="2">
    <source>
        <dbReference type="Proteomes" id="UP000887013"/>
    </source>
</evidence>
<reference evidence="1" key="1">
    <citation type="submission" date="2020-08" db="EMBL/GenBank/DDBJ databases">
        <title>Multicomponent nature underlies the extraordinary mechanical properties of spider dragline silk.</title>
        <authorList>
            <person name="Kono N."/>
            <person name="Nakamura H."/>
            <person name="Mori M."/>
            <person name="Yoshida Y."/>
            <person name="Ohtoshi R."/>
            <person name="Malay A.D."/>
            <person name="Moran D.A.P."/>
            <person name="Tomita M."/>
            <person name="Numata K."/>
            <person name="Arakawa K."/>
        </authorList>
    </citation>
    <scope>NUCLEOTIDE SEQUENCE</scope>
</reference>
<protein>
    <submittedName>
        <fullName evidence="1">Uncharacterized protein</fullName>
    </submittedName>
</protein>
<sequence>EASRSLAGQARVVFAGQAGDGWLRLSYKPASARGNDRAEARRPVKEGYGMVVPFTGTCRPLVITFLRGEKWGWLRLWCFPIGLSGKLAGQHGCERCSSGRAPSVDIKMIEK</sequence>
<dbReference type="EMBL" id="BMAW01011011">
    <property type="protein sequence ID" value="GFT21584.1"/>
    <property type="molecule type" value="Genomic_DNA"/>
</dbReference>
<accession>A0A8X6NL87</accession>
<feature type="non-terminal residue" evidence="1">
    <location>
        <position position="1"/>
    </location>
</feature>